<accession>A0A502FXE1</accession>
<keyword evidence="4" id="KW-1185">Reference proteome</keyword>
<sequence length="144" mass="14841">MNGHGSTRISRVLAALLLVGVAIPATAHHSAAPFDMAKKITVSGTVEKWVWSNPHSWLYVRIVKPGGAQEIWGFEAGSAGMLARSGWNSGDMKPGDKVTVTASPSRNGRPVGLLSEIKLPNGKTLSAGAGAPPPGFGLPPAPGK</sequence>
<dbReference type="InterPro" id="IPR046150">
    <property type="entry name" value="DUF6152"/>
</dbReference>
<organism evidence="3 4">
    <name type="scientific">Sphingomonas glacialis</name>
    <dbReference type="NCBI Taxonomy" id="658225"/>
    <lineage>
        <taxon>Bacteria</taxon>
        <taxon>Pseudomonadati</taxon>
        <taxon>Pseudomonadota</taxon>
        <taxon>Alphaproteobacteria</taxon>
        <taxon>Sphingomonadales</taxon>
        <taxon>Sphingomonadaceae</taxon>
        <taxon>Sphingomonas</taxon>
    </lineage>
</organism>
<evidence type="ECO:0000313" key="3">
    <source>
        <dbReference type="EMBL" id="TPG54297.1"/>
    </source>
</evidence>
<reference evidence="3 4" key="1">
    <citation type="journal article" date="2019" name="Environ. Microbiol.">
        <title>Species interactions and distinct microbial communities in high Arctic permafrost affected cryosols are associated with the CH4 and CO2 gas fluxes.</title>
        <authorList>
            <person name="Altshuler I."/>
            <person name="Hamel J."/>
            <person name="Turney S."/>
            <person name="Magnuson E."/>
            <person name="Levesque R."/>
            <person name="Greer C."/>
            <person name="Whyte L.G."/>
        </authorList>
    </citation>
    <scope>NUCLEOTIDE SEQUENCE [LARGE SCALE GENOMIC DNA]</scope>
    <source>
        <strain evidence="3 4">E6.1</strain>
    </source>
</reference>
<keyword evidence="2" id="KW-0732">Signal</keyword>
<proteinExistence type="predicted"/>
<comment type="caution">
    <text evidence="3">The sequence shown here is derived from an EMBL/GenBank/DDBJ whole genome shotgun (WGS) entry which is preliminary data.</text>
</comment>
<feature type="signal peptide" evidence="2">
    <location>
        <begin position="1"/>
        <end position="27"/>
    </location>
</feature>
<dbReference type="EMBL" id="RCZC01000002">
    <property type="protein sequence ID" value="TPG54297.1"/>
    <property type="molecule type" value="Genomic_DNA"/>
</dbReference>
<dbReference type="OrthoDB" id="8420938at2"/>
<gene>
    <name evidence="3" type="ORF">EAH76_06350</name>
</gene>
<dbReference type="Pfam" id="PF19649">
    <property type="entry name" value="DUF6152"/>
    <property type="match status" value="1"/>
</dbReference>
<name>A0A502FXE1_9SPHN</name>
<feature type="compositionally biased region" description="Pro residues" evidence="1">
    <location>
        <begin position="131"/>
        <end position="144"/>
    </location>
</feature>
<evidence type="ECO:0000256" key="2">
    <source>
        <dbReference type="SAM" id="SignalP"/>
    </source>
</evidence>
<dbReference type="Proteomes" id="UP000319931">
    <property type="component" value="Unassembled WGS sequence"/>
</dbReference>
<protein>
    <submittedName>
        <fullName evidence="3">Uncharacterized protein</fullName>
    </submittedName>
</protein>
<evidence type="ECO:0000256" key="1">
    <source>
        <dbReference type="SAM" id="MobiDB-lite"/>
    </source>
</evidence>
<dbReference type="AlphaFoldDB" id="A0A502FXE1"/>
<feature type="region of interest" description="Disordered" evidence="1">
    <location>
        <begin position="87"/>
        <end position="144"/>
    </location>
</feature>
<feature type="chain" id="PRO_5021220324" evidence="2">
    <location>
        <begin position="28"/>
        <end position="144"/>
    </location>
</feature>
<evidence type="ECO:0000313" key="4">
    <source>
        <dbReference type="Proteomes" id="UP000319931"/>
    </source>
</evidence>